<keyword evidence="1" id="KW-1133">Transmembrane helix</keyword>
<dbReference type="EMBL" id="CAFBOZ010000113">
    <property type="protein sequence ID" value="CAB5004612.1"/>
    <property type="molecule type" value="Genomic_DNA"/>
</dbReference>
<dbReference type="InterPro" id="IPR018649">
    <property type="entry name" value="SHOCT"/>
</dbReference>
<accession>A0A6J7PPU8</accession>
<sequence>MMGWYEDGWGVNGWSTTGMFGMVMMIAVWGGLIGLAVWAVARFTRTERHASSGLESPRTILDRRFASGEIDAQEYAQARRILESSGTVGAGPSPT</sequence>
<feature type="domain" description="SHOCT" evidence="2">
    <location>
        <begin position="59"/>
        <end position="82"/>
    </location>
</feature>
<dbReference type="Pfam" id="PF09851">
    <property type="entry name" value="SHOCT"/>
    <property type="match status" value="1"/>
</dbReference>
<keyword evidence="1" id="KW-0812">Transmembrane</keyword>
<evidence type="ECO:0000259" key="2">
    <source>
        <dbReference type="Pfam" id="PF09851"/>
    </source>
</evidence>
<feature type="transmembrane region" description="Helical" evidence="1">
    <location>
        <begin position="20"/>
        <end position="41"/>
    </location>
</feature>
<gene>
    <name evidence="3" type="ORF">UFOPK3992_00896</name>
</gene>
<name>A0A6J7PPU8_9ZZZZ</name>
<reference evidence="3" key="1">
    <citation type="submission" date="2020-05" db="EMBL/GenBank/DDBJ databases">
        <authorList>
            <person name="Chiriac C."/>
            <person name="Salcher M."/>
            <person name="Ghai R."/>
            <person name="Kavagutti S V."/>
        </authorList>
    </citation>
    <scope>NUCLEOTIDE SEQUENCE</scope>
</reference>
<organism evidence="3">
    <name type="scientific">freshwater metagenome</name>
    <dbReference type="NCBI Taxonomy" id="449393"/>
    <lineage>
        <taxon>unclassified sequences</taxon>
        <taxon>metagenomes</taxon>
        <taxon>ecological metagenomes</taxon>
    </lineage>
</organism>
<protein>
    <submittedName>
        <fullName evidence="3">Unannotated protein</fullName>
    </submittedName>
</protein>
<dbReference type="AlphaFoldDB" id="A0A6J7PPU8"/>
<evidence type="ECO:0000256" key="1">
    <source>
        <dbReference type="SAM" id="Phobius"/>
    </source>
</evidence>
<evidence type="ECO:0000313" key="3">
    <source>
        <dbReference type="EMBL" id="CAB5004612.1"/>
    </source>
</evidence>
<proteinExistence type="predicted"/>
<keyword evidence="1" id="KW-0472">Membrane</keyword>